<dbReference type="Gene3D" id="3.80.10.10">
    <property type="entry name" value="Ribonuclease Inhibitor"/>
    <property type="match status" value="1"/>
</dbReference>
<reference evidence="1 2" key="1">
    <citation type="journal article" date="2024" name="J Genomics">
        <title>Draft genome sequencing and assembly of Favolaschia claudopus CIRM-BRFM 2984 isolated from oak limbs.</title>
        <authorList>
            <person name="Navarro D."/>
            <person name="Drula E."/>
            <person name="Chaduli D."/>
            <person name="Cazenave R."/>
            <person name="Ahrendt S."/>
            <person name="Wang J."/>
            <person name="Lipzen A."/>
            <person name="Daum C."/>
            <person name="Barry K."/>
            <person name="Grigoriev I.V."/>
            <person name="Favel A."/>
            <person name="Rosso M.N."/>
            <person name="Martin F."/>
        </authorList>
    </citation>
    <scope>NUCLEOTIDE SEQUENCE [LARGE SCALE GENOMIC DNA]</scope>
    <source>
        <strain evidence="1 2">CIRM-BRFM 2984</strain>
    </source>
</reference>
<comment type="caution">
    <text evidence="1">The sequence shown here is derived from an EMBL/GenBank/DDBJ whole genome shotgun (WGS) entry which is preliminary data.</text>
</comment>
<evidence type="ECO:0008006" key="3">
    <source>
        <dbReference type="Google" id="ProtNLM"/>
    </source>
</evidence>
<keyword evidence="2" id="KW-1185">Reference proteome</keyword>
<dbReference type="EMBL" id="JAWWNJ010000004">
    <property type="protein sequence ID" value="KAK7057672.1"/>
    <property type="molecule type" value="Genomic_DNA"/>
</dbReference>
<name>A0AAW0E0H3_9AGAR</name>
<organism evidence="1 2">
    <name type="scientific">Favolaschia claudopus</name>
    <dbReference type="NCBI Taxonomy" id="2862362"/>
    <lineage>
        <taxon>Eukaryota</taxon>
        <taxon>Fungi</taxon>
        <taxon>Dikarya</taxon>
        <taxon>Basidiomycota</taxon>
        <taxon>Agaricomycotina</taxon>
        <taxon>Agaricomycetes</taxon>
        <taxon>Agaricomycetidae</taxon>
        <taxon>Agaricales</taxon>
        <taxon>Marasmiineae</taxon>
        <taxon>Mycenaceae</taxon>
        <taxon>Favolaschia</taxon>
    </lineage>
</organism>
<proteinExistence type="predicted"/>
<dbReference type="AlphaFoldDB" id="A0AAW0E0H3"/>
<gene>
    <name evidence="1" type="ORF">R3P38DRAFT_2842395</name>
</gene>
<dbReference type="InterPro" id="IPR032675">
    <property type="entry name" value="LRR_dom_sf"/>
</dbReference>
<dbReference type="Proteomes" id="UP001362999">
    <property type="component" value="Unassembled WGS sequence"/>
</dbReference>
<accession>A0AAW0E0H3</accession>
<evidence type="ECO:0000313" key="2">
    <source>
        <dbReference type="Proteomes" id="UP001362999"/>
    </source>
</evidence>
<sequence length="560" mass="63183">MVGLKRRLYDTSDVPNELWSLIGSFASRQTVARLCSVSQHFYLLFSSSLYSNTVDLPLTAPQSVLLIRTLATGTDSKSISITKPSRNHPHPASLIKQLGLVDRYGDKASKEKTEIVKALKQPALANGLRTLHWNLVAGVDELGRIMGVPGAFPNLKELFVSSGGDIKNFNFVHIPQLEVLRVKLDFYDSFPPNWDYRTADRLCFKFAESIQMLPSSSPLLHSLCLDITITLNDDEFPFDGYLDLVAAINSIHLPALTSFHISVDLIPPDFYESDPTSREFRPDTDLSTFLASHPNISQLALNVLGTVLSEEVVHLSRIRSFTGTWDNAVFICSDPRQPQQLTLKLVHDDLFDTSITPPLTEIRLPVCHSLTHLQIHTFRVWGTSSKETSEVSPASFLHLASSFPNLVHLDLSINRPLENYRDHFTVLTKLQSLRVHHYRARSLLHYKRPAKEVFPPDAYIEEFSFIVPSLPTLTRVQINLAADILPASTSCYHLEWDWESNSEADCSVCRLELEDLYCDRMFEPPDVKLEYSFSVLRPPSGAYLVLDSAHVEDRHSTTKK</sequence>
<dbReference type="SUPFAM" id="SSF52047">
    <property type="entry name" value="RNI-like"/>
    <property type="match status" value="2"/>
</dbReference>
<protein>
    <recommendedName>
        <fullName evidence="3">F-box domain-containing protein</fullName>
    </recommendedName>
</protein>
<evidence type="ECO:0000313" key="1">
    <source>
        <dbReference type="EMBL" id="KAK7057672.1"/>
    </source>
</evidence>